<accession>A0ABV7X6V2</accession>
<evidence type="ECO:0000259" key="2">
    <source>
        <dbReference type="Pfam" id="PF07589"/>
    </source>
</evidence>
<evidence type="ECO:0000313" key="3">
    <source>
        <dbReference type="EMBL" id="MFC3711155.1"/>
    </source>
</evidence>
<reference evidence="4" key="1">
    <citation type="journal article" date="2019" name="Int. J. Syst. Evol. Microbiol.">
        <title>The Global Catalogue of Microorganisms (GCM) 10K type strain sequencing project: providing services to taxonomists for standard genome sequencing and annotation.</title>
        <authorList>
            <consortium name="The Broad Institute Genomics Platform"/>
            <consortium name="The Broad Institute Genome Sequencing Center for Infectious Disease"/>
            <person name="Wu L."/>
            <person name="Ma J."/>
        </authorList>
    </citation>
    <scope>NUCLEOTIDE SEQUENCE [LARGE SCALE GENOMIC DNA]</scope>
    <source>
        <strain evidence="4">KCTC 42644</strain>
    </source>
</reference>
<comment type="caution">
    <text evidence="3">The sequence shown here is derived from an EMBL/GenBank/DDBJ whole genome shotgun (WGS) entry which is preliminary data.</text>
</comment>
<dbReference type="Proteomes" id="UP001595615">
    <property type="component" value="Unassembled WGS sequence"/>
</dbReference>
<dbReference type="Pfam" id="PF07589">
    <property type="entry name" value="PEP-CTERM"/>
    <property type="match status" value="1"/>
</dbReference>
<dbReference type="RefSeq" id="WP_380855515.1">
    <property type="nucleotide sequence ID" value="NZ_JBHRXV010000001.1"/>
</dbReference>
<dbReference type="NCBIfam" id="TIGR02595">
    <property type="entry name" value="PEP_CTERM"/>
    <property type="match status" value="1"/>
</dbReference>
<organism evidence="3 4">
    <name type="scientific">Sphingoaurantiacus capsulatus</name>
    <dbReference type="NCBI Taxonomy" id="1771310"/>
    <lineage>
        <taxon>Bacteria</taxon>
        <taxon>Pseudomonadati</taxon>
        <taxon>Pseudomonadota</taxon>
        <taxon>Alphaproteobacteria</taxon>
        <taxon>Sphingomonadales</taxon>
        <taxon>Sphingosinicellaceae</taxon>
        <taxon>Sphingoaurantiacus</taxon>
    </lineage>
</organism>
<gene>
    <name evidence="3" type="ORF">ACFOMD_01140</name>
</gene>
<keyword evidence="1" id="KW-0732">Signal</keyword>
<protein>
    <submittedName>
        <fullName evidence="3">PEP-CTERM sorting domain-containing protein</fullName>
    </submittedName>
</protein>
<evidence type="ECO:0000256" key="1">
    <source>
        <dbReference type="SAM" id="SignalP"/>
    </source>
</evidence>
<feature type="chain" id="PRO_5046005791" evidence="1">
    <location>
        <begin position="24"/>
        <end position="231"/>
    </location>
</feature>
<dbReference type="InterPro" id="IPR013424">
    <property type="entry name" value="Ice-binding_C"/>
</dbReference>
<name>A0ABV7X6V2_9SPHN</name>
<feature type="domain" description="Ice-binding protein C-terminal" evidence="2">
    <location>
        <begin position="207"/>
        <end position="229"/>
    </location>
</feature>
<feature type="signal peptide" evidence="1">
    <location>
        <begin position="1"/>
        <end position="23"/>
    </location>
</feature>
<evidence type="ECO:0000313" key="4">
    <source>
        <dbReference type="Proteomes" id="UP001595615"/>
    </source>
</evidence>
<proteinExistence type="predicted"/>
<keyword evidence="4" id="KW-1185">Reference proteome</keyword>
<dbReference type="EMBL" id="JBHRXV010000001">
    <property type="protein sequence ID" value="MFC3711155.1"/>
    <property type="molecule type" value="Genomic_DNA"/>
</dbReference>
<sequence>MKSLSIAAAAMLAVLPLAAPAQAAVIFTDNFNSYANGGATSAQAGTGLTVQAFGDLAGWTKSGVNSLHAVNRNGASDWGLMLFGSHNASPGNAILMNSAIAANSLGVNYSVDFEGAAASYNNGAQGNQNGDVLLFEMLNGVNAVVASYVYDPANWTGAANNPFTAGGFSYVGNGTGDVRLRIIAQSAPGRFGGAIDNLSISGEDPAPVSEPAMLALFGLGALGLGLRRRRK</sequence>